<gene>
    <name evidence="1" type="ORF">DM02DRAFT_402397</name>
</gene>
<evidence type="ECO:0000313" key="1">
    <source>
        <dbReference type="EMBL" id="PVI00164.1"/>
    </source>
</evidence>
<organism evidence="1 2">
    <name type="scientific">Periconia macrospinosa</name>
    <dbReference type="NCBI Taxonomy" id="97972"/>
    <lineage>
        <taxon>Eukaryota</taxon>
        <taxon>Fungi</taxon>
        <taxon>Dikarya</taxon>
        <taxon>Ascomycota</taxon>
        <taxon>Pezizomycotina</taxon>
        <taxon>Dothideomycetes</taxon>
        <taxon>Pleosporomycetidae</taxon>
        <taxon>Pleosporales</taxon>
        <taxon>Massarineae</taxon>
        <taxon>Periconiaceae</taxon>
        <taxon>Periconia</taxon>
    </lineage>
</organism>
<dbReference type="AlphaFoldDB" id="A0A2V1DSD7"/>
<proteinExistence type="predicted"/>
<sequence>MSLNFFFEPALRRAHNSTKNNQKKPRPKPLISIQKKKKKNIWAEAQMFQIPFSTFWVPMEPAQTPVQAMWPACIRAPGLVCRVTLLWRTLVSSYKVLSSGYSMGLYASDCHGPFGLSRHTAVKAGVEYLLASFSCSPLLVPEERISNLEINLSPALPSP</sequence>
<accession>A0A2V1DSD7</accession>
<evidence type="ECO:0000313" key="2">
    <source>
        <dbReference type="Proteomes" id="UP000244855"/>
    </source>
</evidence>
<dbReference type="EMBL" id="KZ805378">
    <property type="protein sequence ID" value="PVI00164.1"/>
    <property type="molecule type" value="Genomic_DNA"/>
</dbReference>
<name>A0A2V1DSD7_9PLEO</name>
<dbReference type="Proteomes" id="UP000244855">
    <property type="component" value="Unassembled WGS sequence"/>
</dbReference>
<protein>
    <submittedName>
        <fullName evidence="1">Uncharacterized protein</fullName>
    </submittedName>
</protein>
<reference evidence="1 2" key="1">
    <citation type="journal article" date="2018" name="Sci. Rep.">
        <title>Comparative genomics provides insights into the lifestyle and reveals functional heterogeneity of dark septate endophytic fungi.</title>
        <authorList>
            <person name="Knapp D.G."/>
            <person name="Nemeth J.B."/>
            <person name="Barry K."/>
            <person name="Hainaut M."/>
            <person name="Henrissat B."/>
            <person name="Johnson J."/>
            <person name="Kuo A."/>
            <person name="Lim J.H.P."/>
            <person name="Lipzen A."/>
            <person name="Nolan M."/>
            <person name="Ohm R.A."/>
            <person name="Tamas L."/>
            <person name="Grigoriev I.V."/>
            <person name="Spatafora J.W."/>
            <person name="Nagy L.G."/>
            <person name="Kovacs G.M."/>
        </authorList>
    </citation>
    <scope>NUCLEOTIDE SEQUENCE [LARGE SCALE GENOMIC DNA]</scope>
    <source>
        <strain evidence="1 2">DSE2036</strain>
    </source>
</reference>
<keyword evidence="2" id="KW-1185">Reference proteome</keyword>